<protein>
    <submittedName>
        <fullName evidence="2">Uncharacterized protein</fullName>
    </submittedName>
</protein>
<reference evidence="2 3" key="1">
    <citation type="submission" date="2023-09" db="EMBL/GenBank/DDBJ databases">
        <title>Nesidiocoris tenuis whole genome shotgun sequence.</title>
        <authorList>
            <person name="Shibata T."/>
            <person name="Shimoda M."/>
            <person name="Kobayashi T."/>
            <person name="Uehara T."/>
        </authorList>
    </citation>
    <scope>NUCLEOTIDE SEQUENCE [LARGE SCALE GENOMIC DNA]</scope>
    <source>
        <strain evidence="2 3">Japan</strain>
    </source>
</reference>
<dbReference type="EMBL" id="AP028914">
    <property type="protein sequence ID" value="BES95690.1"/>
    <property type="molecule type" value="Genomic_DNA"/>
</dbReference>
<dbReference type="Proteomes" id="UP001307889">
    <property type="component" value="Chromosome 6"/>
</dbReference>
<proteinExistence type="predicted"/>
<organism evidence="2 3">
    <name type="scientific">Nesidiocoris tenuis</name>
    <dbReference type="NCBI Taxonomy" id="355587"/>
    <lineage>
        <taxon>Eukaryota</taxon>
        <taxon>Metazoa</taxon>
        <taxon>Ecdysozoa</taxon>
        <taxon>Arthropoda</taxon>
        <taxon>Hexapoda</taxon>
        <taxon>Insecta</taxon>
        <taxon>Pterygota</taxon>
        <taxon>Neoptera</taxon>
        <taxon>Paraneoptera</taxon>
        <taxon>Hemiptera</taxon>
        <taxon>Heteroptera</taxon>
        <taxon>Panheteroptera</taxon>
        <taxon>Cimicomorpha</taxon>
        <taxon>Miridae</taxon>
        <taxon>Dicyphina</taxon>
        <taxon>Nesidiocoris</taxon>
    </lineage>
</organism>
<sequence length="108" mass="11725">MSIGRIANKGAKVAREGSSCVLLCEPKQPGTRQAGPRPSPGWGEKKGRSLIPWSPPCALGLRVSCLRSVATRGFVSLLCPLRFLSGPPLWCIQCNRSRLRMTWAVHGN</sequence>
<evidence type="ECO:0000256" key="1">
    <source>
        <dbReference type="SAM" id="MobiDB-lite"/>
    </source>
</evidence>
<feature type="region of interest" description="Disordered" evidence="1">
    <location>
        <begin position="26"/>
        <end position="47"/>
    </location>
</feature>
<name>A0ABN7AU23_9HEMI</name>
<keyword evidence="3" id="KW-1185">Reference proteome</keyword>
<gene>
    <name evidence="2" type="ORF">NTJ_08501</name>
</gene>
<accession>A0ABN7AU23</accession>
<evidence type="ECO:0000313" key="3">
    <source>
        <dbReference type="Proteomes" id="UP001307889"/>
    </source>
</evidence>
<evidence type="ECO:0000313" key="2">
    <source>
        <dbReference type="EMBL" id="BES95690.1"/>
    </source>
</evidence>